<dbReference type="PANTHER" id="PTHR33406:SF13">
    <property type="entry name" value="MEMBRANE PROTEIN YDFJ"/>
    <property type="match status" value="1"/>
</dbReference>
<dbReference type="EMBL" id="AP025516">
    <property type="protein sequence ID" value="BDD86285.1"/>
    <property type="molecule type" value="Genomic_DNA"/>
</dbReference>
<proteinExistence type="predicted"/>
<evidence type="ECO:0000313" key="9">
    <source>
        <dbReference type="EMBL" id="BDD86285.1"/>
    </source>
</evidence>
<dbReference type="Pfam" id="PF03176">
    <property type="entry name" value="MMPL"/>
    <property type="match status" value="2"/>
</dbReference>
<feature type="transmembrane region" description="Helical" evidence="6">
    <location>
        <begin position="285"/>
        <end position="305"/>
    </location>
</feature>
<feature type="transmembrane region" description="Helical" evidence="6">
    <location>
        <begin position="699"/>
        <end position="720"/>
    </location>
</feature>
<feature type="transmembrane region" description="Helical" evidence="6">
    <location>
        <begin position="426"/>
        <end position="444"/>
    </location>
</feature>
<protein>
    <recommendedName>
        <fullName evidence="11">Methyltransferase domain-containing protein</fullName>
    </recommendedName>
</protein>
<evidence type="ECO:0000256" key="6">
    <source>
        <dbReference type="SAM" id="Phobius"/>
    </source>
</evidence>
<keyword evidence="2" id="KW-1003">Cell membrane</keyword>
<feature type="transmembrane region" description="Helical" evidence="6">
    <location>
        <begin position="382"/>
        <end position="405"/>
    </location>
</feature>
<dbReference type="RefSeq" id="WP_284153377.1">
    <property type="nucleotide sequence ID" value="NZ_AP025516.1"/>
</dbReference>
<feature type="transmembrane region" description="Helical" evidence="6">
    <location>
        <begin position="762"/>
        <end position="785"/>
    </location>
</feature>
<keyword evidence="5 6" id="KW-0472">Membrane</keyword>
<evidence type="ECO:0000256" key="3">
    <source>
        <dbReference type="ARBA" id="ARBA00022692"/>
    </source>
</evidence>
<evidence type="ECO:0000259" key="7">
    <source>
        <dbReference type="Pfam" id="PF03176"/>
    </source>
</evidence>
<feature type="domain" description="Membrane transport protein MMPL" evidence="7">
    <location>
        <begin position="183"/>
        <end position="402"/>
    </location>
</feature>
<organism evidence="9 10">
    <name type="scientific">Desulfofustis limnaeus</name>
    <dbReference type="NCBI Taxonomy" id="2740163"/>
    <lineage>
        <taxon>Bacteria</taxon>
        <taxon>Pseudomonadati</taxon>
        <taxon>Thermodesulfobacteriota</taxon>
        <taxon>Desulfobulbia</taxon>
        <taxon>Desulfobulbales</taxon>
        <taxon>Desulfocapsaceae</taxon>
        <taxon>Desulfofustis</taxon>
    </lineage>
</organism>
<dbReference type="Proteomes" id="UP000830055">
    <property type="component" value="Chromosome"/>
</dbReference>
<keyword evidence="10" id="KW-1185">Reference proteome</keyword>
<feature type="transmembrane region" description="Helical" evidence="6">
    <location>
        <begin position="259"/>
        <end position="278"/>
    </location>
</feature>
<name>A0ABM7W626_9BACT</name>
<dbReference type="InterPro" id="IPR050545">
    <property type="entry name" value="Mycobact_MmpL"/>
</dbReference>
<dbReference type="Gene3D" id="1.20.1640.10">
    <property type="entry name" value="Multidrug efflux transporter AcrB transmembrane domain"/>
    <property type="match status" value="2"/>
</dbReference>
<evidence type="ECO:0000313" key="10">
    <source>
        <dbReference type="Proteomes" id="UP000830055"/>
    </source>
</evidence>
<dbReference type="PANTHER" id="PTHR33406">
    <property type="entry name" value="MEMBRANE PROTEIN MJ1562-RELATED"/>
    <property type="match status" value="1"/>
</dbReference>
<feature type="transmembrane region" description="Helical" evidence="6">
    <location>
        <begin position="642"/>
        <end position="667"/>
    </location>
</feature>
<dbReference type="Pfam" id="PF08241">
    <property type="entry name" value="Methyltransf_11"/>
    <property type="match status" value="1"/>
</dbReference>
<feature type="transmembrane region" description="Helical" evidence="6">
    <location>
        <begin position="355"/>
        <end position="376"/>
    </location>
</feature>
<feature type="domain" description="Membrane transport protein MMPL" evidence="7">
    <location>
        <begin position="650"/>
        <end position="789"/>
    </location>
</feature>
<keyword evidence="4 6" id="KW-1133">Transmembrane helix</keyword>
<dbReference type="SUPFAM" id="SSF82866">
    <property type="entry name" value="Multidrug efflux transporter AcrB transmembrane domain"/>
    <property type="match status" value="2"/>
</dbReference>
<dbReference type="InterPro" id="IPR013216">
    <property type="entry name" value="Methyltransf_11"/>
</dbReference>
<evidence type="ECO:0000259" key="8">
    <source>
        <dbReference type="Pfam" id="PF08241"/>
    </source>
</evidence>
<dbReference type="CDD" id="cd02440">
    <property type="entry name" value="AdoMet_MTases"/>
    <property type="match status" value="1"/>
</dbReference>
<accession>A0ABM7W626</accession>
<evidence type="ECO:0000256" key="4">
    <source>
        <dbReference type="ARBA" id="ARBA00022989"/>
    </source>
</evidence>
<dbReference type="Gene3D" id="3.40.50.150">
    <property type="entry name" value="Vaccinia Virus protein VP39"/>
    <property type="match status" value="1"/>
</dbReference>
<dbReference type="SUPFAM" id="SSF53335">
    <property type="entry name" value="S-adenosyl-L-methionine-dependent methyltransferases"/>
    <property type="match status" value="1"/>
</dbReference>
<feature type="transmembrane region" description="Helical" evidence="6">
    <location>
        <begin position="732"/>
        <end position="756"/>
    </location>
</feature>
<evidence type="ECO:0000256" key="1">
    <source>
        <dbReference type="ARBA" id="ARBA00004651"/>
    </source>
</evidence>
<evidence type="ECO:0000256" key="5">
    <source>
        <dbReference type="ARBA" id="ARBA00023136"/>
    </source>
</evidence>
<dbReference type="InterPro" id="IPR029063">
    <property type="entry name" value="SAM-dependent_MTases_sf"/>
</dbReference>
<reference evidence="9 10" key="1">
    <citation type="submission" date="2022-01" db="EMBL/GenBank/DDBJ databases">
        <title>Desulfofustis limnae sp. nov., a novel mesophilic sulfate-reducing bacterium isolated from marsh soil.</title>
        <authorList>
            <person name="Watanabe M."/>
            <person name="Takahashi A."/>
            <person name="Kojima H."/>
            <person name="Fukui M."/>
        </authorList>
    </citation>
    <scope>NUCLEOTIDE SEQUENCE [LARGE SCALE GENOMIC DNA]</scope>
    <source>
        <strain evidence="9 10">PPLL</strain>
    </source>
</reference>
<sequence length="1035" mass="113836">MIRYRLLLLSLVATIVIGVAGFMRLDVETDIVRSLPAGEKLLADAADIFQHHPLHDQVAIDLALAEDNRDLLVACAEFLKAELERSGLFSSVGFSAYGRQLQALEAHAGRHLPLLFSAADLQEDIAPRLRPDRIDERFRQIRDQLATLEGIGRHELLGIDPLGFRESVLARLSLLAPTQQVNLYRGHLLSADGRHLLLTATPRSAGTDTAAAAVLAAVLEQSGQAVATHFNLDDEQLQITPVGAFRAALDNELIIRHDVRLALLLATAGIAVLLLFSFPRPLIGLAALLPACAGSAAALFCYSLLHPTISVMVLGFGGALISITVDHGIAFFLFLDRSRATSGREAAREAFSLGLLAVITSVGAFVILSLTPFPIFTQLGQFTALGILFSFLFVHWCLPRIFVSLPPGSARPLPLQLLLGRLRNRNRTIALTVLAVAGAALLLVKPEFHVDLSSMNTVRAETRAADASFASTWGDGSERLLLMHDAATITGIQQHSDRLLEQLEEATRRGELSDFFVSSVIFPGPERQSRNLAAWRSFWSMERIDELQTQVQDAAARYGFHPDGFTGFFATLAPPADPAMAPPATELYPVLGITSDPSGTSLYHHGTALADSDYDAGRFRDRLDESVTFFDSRFFSDRLADVLFSTFVTMLAVVAGSVVLLLVVFYLDLMLAALTLLPVCFAYVCTLATLRLLGHPFDIPALMLAVVVFGMGVDYAIFLVRAHQRYQAFDTPATTLASSAIFLAAASTLIGFGSLWFAEHSLLRSIGITCSLGLAYALLGTYLLLPPLLDWYFERLQRRRAEPSPDPAIRVLDRYRPLEVYPRMFARMKLRFDPLFTDLEQMLGYRQTVEVIVDVGCGHGVPACWCLERYPRAVVHGVEPDPEKARVAARAVGERGVIHCTSAPPLPAIPRQADALLLLDMLHYLDDHRLLVLLEEGRRRLTPGGIVVTRFISRPPRVSWLWHLEDRRVRLAGYSPCYRDAASMDRLFAEAGLRVVHLRCSAANPELIWAVGRCPEVEETTEFSMMAAQTKGQHR</sequence>
<evidence type="ECO:0008006" key="11">
    <source>
        <dbReference type="Google" id="ProtNLM"/>
    </source>
</evidence>
<feature type="transmembrane region" description="Helical" evidence="6">
    <location>
        <begin position="311"/>
        <end position="335"/>
    </location>
</feature>
<evidence type="ECO:0000256" key="2">
    <source>
        <dbReference type="ARBA" id="ARBA00022475"/>
    </source>
</evidence>
<gene>
    <name evidence="9" type="ORF">DPPLL_06500</name>
</gene>
<comment type="subcellular location">
    <subcellularLocation>
        <location evidence="1">Cell membrane</location>
        <topology evidence="1">Multi-pass membrane protein</topology>
    </subcellularLocation>
</comment>
<keyword evidence="3 6" id="KW-0812">Transmembrane</keyword>
<feature type="domain" description="Methyltransferase type 11" evidence="8">
    <location>
        <begin position="853"/>
        <end position="948"/>
    </location>
</feature>
<dbReference type="InterPro" id="IPR004869">
    <property type="entry name" value="MMPL_dom"/>
</dbReference>
<feature type="transmembrane region" description="Helical" evidence="6">
    <location>
        <begin position="674"/>
        <end position="693"/>
    </location>
</feature>